<evidence type="ECO:0000313" key="3">
    <source>
        <dbReference type="EMBL" id="KXG33614.1"/>
    </source>
</evidence>
<name>A0A1B6Q6R8_SORBI</name>
<feature type="compositionally biased region" description="Basic and acidic residues" evidence="1">
    <location>
        <begin position="107"/>
        <end position="116"/>
    </location>
</feature>
<dbReference type="Gramene" id="KXG33614">
    <property type="protein sequence ID" value="KXG33614"/>
    <property type="gene ID" value="SORBI_3003G335800"/>
</dbReference>
<evidence type="ECO:0000313" key="4">
    <source>
        <dbReference type="Proteomes" id="UP000000768"/>
    </source>
</evidence>
<evidence type="ECO:0000256" key="1">
    <source>
        <dbReference type="SAM" id="MobiDB-lite"/>
    </source>
</evidence>
<dbReference type="EMBL" id="CM000762">
    <property type="protein sequence ID" value="KXG33614.1"/>
    <property type="molecule type" value="Genomic_DNA"/>
</dbReference>
<accession>A0A1B6Q6R8</accession>
<feature type="region of interest" description="Disordered" evidence="1">
    <location>
        <begin position="84"/>
        <end position="158"/>
    </location>
</feature>
<sequence length="158" mass="17314">MLCSCLLSICAASLLQSFLDRKPRSHHCLASHMACPADQLVTQLGCVMRRAATRPKRPAITGVLCSHPMHHRSAGGAHCSCSPATTWRSSRHASYSPHSARPPFKTRAGDGGEQRNVRPLSQRRRMVRPPSMHDAALDRFGRGERRCREPAAGDTLPA</sequence>
<organism evidence="3 4">
    <name type="scientific">Sorghum bicolor</name>
    <name type="common">Sorghum</name>
    <name type="synonym">Sorghum vulgare</name>
    <dbReference type="NCBI Taxonomy" id="4558"/>
    <lineage>
        <taxon>Eukaryota</taxon>
        <taxon>Viridiplantae</taxon>
        <taxon>Streptophyta</taxon>
        <taxon>Embryophyta</taxon>
        <taxon>Tracheophyta</taxon>
        <taxon>Spermatophyta</taxon>
        <taxon>Magnoliopsida</taxon>
        <taxon>Liliopsida</taxon>
        <taxon>Poales</taxon>
        <taxon>Poaceae</taxon>
        <taxon>PACMAD clade</taxon>
        <taxon>Panicoideae</taxon>
        <taxon>Andropogonodae</taxon>
        <taxon>Andropogoneae</taxon>
        <taxon>Sorghinae</taxon>
        <taxon>Sorghum</taxon>
    </lineage>
</organism>
<keyword evidence="2" id="KW-0732">Signal</keyword>
<feature type="compositionally biased region" description="Polar residues" evidence="1">
    <location>
        <begin position="84"/>
        <end position="97"/>
    </location>
</feature>
<feature type="compositionally biased region" description="Basic and acidic residues" evidence="1">
    <location>
        <begin position="135"/>
        <end position="151"/>
    </location>
</feature>
<evidence type="ECO:0000256" key="2">
    <source>
        <dbReference type="SAM" id="SignalP"/>
    </source>
</evidence>
<proteinExistence type="predicted"/>
<protein>
    <recommendedName>
        <fullName evidence="5">Secreted protein</fullName>
    </recommendedName>
</protein>
<feature type="chain" id="PRO_5008589456" description="Secreted protein" evidence="2">
    <location>
        <begin position="18"/>
        <end position="158"/>
    </location>
</feature>
<dbReference type="AlphaFoldDB" id="A0A1B6Q6R8"/>
<gene>
    <name evidence="3" type="ORF">SORBI_3003G335800</name>
</gene>
<keyword evidence="4" id="KW-1185">Reference proteome</keyword>
<reference evidence="4" key="2">
    <citation type="journal article" date="2018" name="Plant J.">
        <title>The Sorghum bicolor reference genome: improved assembly, gene annotations, a transcriptome atlas, and signatures of genome organization.</title>
        <authorList>
            <person name="McCormick R.F."/>
            <person name="Truong S.K."/>
            <person name="Sreedasyam A."/>
            <person name="Jenkins J."/>
            <person name="Shu S."/>
            <person name="Sims D."/>
            <person name="Kennedy M."/>
            <person name="Amirebrahimi M."/>
            <person name="Weers B.D."/>
            <person name="McKinley B."/>
            <person name="Mattison A."/>
            <person name="Morishige D.T."/>
            <person name="Grimwood J."/>
            <person name="Schmutz J."/>
            <person name="Mullet J.E."/>
        </authorList>
    </citation>
    <scope>NUCLEOTIDE SEQUENCE [LARGE SCALE GENOMIC DNA]</scope>
    <source>
        <strain evidence="4">cv. BTx623</strain>
    </source>
</reference>
<dbReference type="Proteomes" id="UP000000768">
    <property type="component" value="Chromosome 3"/>
</dbReference>
<feature type="signal peptide" evidence="2">
    <location>
        <begin position="1"/>
        <end position="17"/>
    </location>
</feature>
<evidence type="ECO:0008006" key="5">
    <source>
        <dbReference type="Google" id="ProtNLM"/>
    </source>
</evidence>
<reference evidence="3 4" key="1">
    <citation type="journal article" date="2009" name="Nature">
        <title>The Sorghum bicolor genome and the diversification of grasses.</title>
        <authorList>
            <person name="Paterson A.H."/>
            <person name="Bowers J.E."/>
            <person name="Bruggmann R."/>
            <person name="Dubchak I."/>
            <person name="Grimwood J."/>
            <person name="Gundlach H."/>
            <person name="Haberer G."/>
            <person name="Hellsten U."/>
            <person name="Mitros T."/>
            <person name="Poliakov A."/>
            <person name="Schmutz J."/>
            <person name="Spannagl M."/>
            <person name="Tang H."/>
            <person name="Wang X."/>
            <person name="Wicker T."/>
            <person name="Bharti A.K."/>
            <person name="Chapman J."/>
            <person name="Feltus F.A."/>
            <person name="Gowik U."/>
            <person name="Grigoriev I.V."/>
            <person name="Lyons E."/>
            <person name="Maher C.A."/>
            <person name="Martis M."/>
            <person name="Narechania A."/>
            <person name="Otillar R.P."/>
            <person name="Penning B.W."/>
            <person name="Salamov A.A."/>
            <person name="Wang Y."/>
            <person name="Zhang L."/>
            <person name="Carpita N.C."/>
            <person name="Freeling M."/>
            <person name="Gingle A.R."/>
            <person name="Hash C.T."/>
            <person name="Keller B."/>
            <person name="Klein P."/>
            <person name="Kresovich S."/>
            <person name="McCann M.C."/>
            <person name="Ming R."/>
            <person name="Peterson D.G."/>
            <person name="Mehboob-ur-Rahman"/>
            <person name="Ware D."/>
            <person name="Westhoff P."/>
            <person name="Mayer K.F."/>
            <person name="Messing J."/>
            <person name="Rokhsar D.S."/>
        </authorList>
    </citation>
    <scope>NUCLEOTIDE SEQUENCE [LARGE SCALE GENOMIC DNA]</scope>
    <source>
        <strain evidence="4">cv. BTx623</strain>
    </source>
</reference>
<dbReference type="InParanoid" id="A0A1B6Q6R8"/>